<dbReference type="InterPro" id="IPR046100">
    <property type="entry name" value="DUF6037"/>
</dbReference>
<evidence type="ECO:0000313" key="2">
    <source>
        <dbReference type="EMBL" id="KYG30739.1"/>
    </source>
</evidence>
<dbReference type="RefSeq" id="WP_061948821.1">
    <property type="nucleotide sequence ID" value="NZ_LTAO01000015.1"/>
</dbReference>
<gene>
    <name evidence="2" type="ORF">AZF04_18800</name>
</gene>
<accession>A0A162DSQ3</accession>
<feature type="compositionally biased region" description="Basic and acidic residues" evidence="1">
    <location>
        <begin position="154"/>
        <end position="168"/>
    </location>
</feature>
<sequence length="218" mass="25670">MTQESKKTKLLFKTLPFLLKDMEEKKWIIDSFPFQYKKEQYIVILTLYKNNEKKPNNYAKAKVEFIKRGNTNISIIGYIDFFNVHFQSVANFCDFFGVERGNANRDLFKDFSQIFSDFIPNEKVIYKSDIESKLLGSRAEGNNPNAIYCYDVRRNGRNKDGSPNRRSIENSNKAQSLRPELYQRYYNDTNLSFFFSDIKEDGKSDIEIINLFANRSTK</sequence>
<evidence type="ECO:0000256" key="1">
    <source>
        <dbReference type="SAM" id="MobiDB-lite"/>
    </source>
</evidence>
<dbReference type="AlphaFoldDB" id="A0A162DSQ3"/>
<proteinExistence type="predicted"/>
<protein>
    <submittedName>
        <fullName evidence="2">Uncharacterized protein</fullName>
    </submittedName>
</protein>
<keyword evidence="3" id="KW-1185">Reference proteome</keyword>
<dbReference type="OrthoDB" id="9802617at2"/>
<name>A0A162DSQ3_9BACI</name>
<feature type="region of interest" description="Disordered" evidence="1">
    <location>
        <begin position="154"/>
        <end position="173"/>
    </location>
</feature>
<dbReference type="Proteomes" id="UP000075806">
    <property type="component" value="Unassembled WGS sequence"/>
</dbReference>
<comment type="caution">
    <text evidence="2">The sequence shown here is derived from an EMBL/GenBank/DDBJ whole genome shotgun (WGS) entry which is preliminary data.</text>
</comment>
<organism evidence="2 3">
    <name type="scientific">Alkalihalobacillus trypoxylicola</name>
    <dbReference type="NCBI Taxonomy" id="519424"/>
    <lineage>
        <taxon>Bacteria</taxon>
        <taxon>Bacillati</taxon>
        <taxon>Bacillota</taxon>
        <taxon>Bacilli</taxon>
        <taxon>Bacillales</taxon>
        <taxon>Bacillaceae</taxon>
        <taxon>Alkalihalobacillus</taxon>
    </lineage>
</organism>
<dbReference type="Pfam" id="PF19503">
    <property type="entry name" value="DUF6037"/>
    <property type="match status" value="1"/>
</dbReference>
<dbReference type="EMBL" id="LTAO01000015">
    <property type="protein sequence ID" value="KYG30739.1"/>
    <property type="molecule type" value="Genomic_DNA"/>
</dbReference>
<evidence type="ECO:0000313" key="3">
    <source>
        <dbReference type="Proteomes" id="UP000075806"/>
    </source>
</evidence>
<reference evidence="2" key="1">
    <citation type="submission" date="2016-02" db="EMBL/GenBank/DDBJ databases">
        <title>Genome sequence of Bacillus trypoxylicola KCTC 13244(T).</title>
        <authorList>
            <person name="Jeong H."/>
            <person name="Park S.-H."/>
            <person name="Choi S.-K."/>
        </authorList>
    </citation>
    <scope>NUCLEOTIDE SEQUENCE [LARGE SCALE GENOMIC DNA]</scope>
    <source>
        <strain evidence="2">KCTC 13244</strain>
    </source>
</reference>